<keyword evidence="4" id="KW-1185">Reference proteome</keyword>
<dbReference type="KEGG" id="bdi:112270691"/>
<dbReference type="Proteomes" id="UP000008810">
    <property type="component" value="Chromosome 2"/>
</dbReference>
<proteinExistence type="predicted"/>
<accession>A0A0Q3FVW9</accession>
<dbReference type="GeneID" id="112270691"/>
<sequence>MEPPSPEKQWAILVCVPHVVPGVHDYPPGTEFSLRHDDPPQSSRFTVPSRIASDPKDIENHPYVAAVGAYGRFLLYATQGNYQALANQHILDWFYTEPLGVHHGSPKAYFICELKTCAATRLPDPEHPIVNPGNAGLISCVAGSLVVELQPTPGNHVATLLCYVSWTNTWLVRDVNYPPVHRPWGAHGVIYDEPRLTWVDLSYGLLTSSQFLYDNPNPDLELRFIPLPAGCERLAGTVDLDKERCVGMSDERLRYVQIHSPQGQPIVSKWMLVNWDTGLWLYDGYISFREIWDDESYKAMKLPEHVPTVAFIHPRDDDLVYFFLQSRIFGVDVRTGECSDWIFFKMNSPPSRYHSSRFVRLWQQTKKLFDGAGPNVQRGT</sequence>
<dbReference type="OrthoDB" id="581861at2759"/>
<reference evidence="2" key="2">
    <citation type="submission" date="2017-06" db="EMBL/GenBank/DDBJ databases">
        <title>WGS assembly of Brachypodium distachyon.</title>
        <authorList>
            <consortium name="The International Brachypodium Initiative"/>
            <person name="Lucas S."/>
            <person name="Harmon-Smith M."/>
            <person name="Lail K."/>
            <person name="Tice H."/>
            <person name="Grimwood J."/>
            <person name="Bruce D."/>
            <person name="Barry K."/>
            <person name="Shu S."/>
            <person name="Lindquist E."/>
            <person name="Wang M."/>
            <person name="Pitluck S."/>
            <person name="Vogel J.P."/>
            <person name="Garvin D.F."/>
            <person name="Mockler T.C."/>
            <person name="Schmutz J."/>
            <person name="Rokhsar D."/>
            <person name="Bevan M.W."/>
        </authorList>
    </citation>
    <scope>NUCLEOTIDE SEQUENCE</scope>
    <source>
        <strain evidence="2">Bd21</strain>
    </source>
</reference>
<dbReference type="EnsemblPlants" id="KQK03535">
    <property type="protein sequence ID" value="KQK03535"/>
    <property type="gene ID" value="BRADI_2g08440v3"/>
</dbReference>
<dbReference type="STRING" id="15368.A0A0Q3FVW9"/>
<protein>
    <recommendedName>
        <fullName evidence="1">DUF1618 domain-containing protein</fullName>
    </recommendedName>
</protein>
<dbReference type="FunCoup" id="A0A0Q3FVW9">
    <property type="interactions" value="6"/>
</dbReference>
<evidence type="ECO:0000313" key="2">
    <source>
        <dbReference type="EMBL" id="KQK03535.2"/>
    </source>
</evidence>
<gene>
    <name evidence="3" type="primary">LOC112270691</name>
    <name evidence="2" type="ORF">BRADI_2g08440v3</name>
</gene>
<reference evidence="2 3" key="1">
    <citation type="journal article" date="2010" name="Nature">
        <title>Genome sequencing and analysis of the model grass Brachypodium distachyon.</title>
        <authorList>
            <consortium name="International Brachypodium Initiative"/>
        </authorList>
    </citation>
    <scope>NUCLEOTIDE SEQUENCE [LARGE SCALE GENOMIC DNA]</scope>
    <source>
        <strain evidence="2 3">Bd21</strain>
    </source>
</reference>
<dbReference type="RefSeq" id="XP_024314484.1">
    <property type="nucleotide sequence ID" value="XM_024458716.1"/>
</dbReference>
<evidence type="ECO:0000259" key="1">
    <source>
        <dbReference type="Pfam" id="PF07762"/>
    </source>
</evidence>
<dbReference type="PANTHER" id="PTHR33086">
    <property type="entry name" value="OS05G0468200 PROTEIN-RELATED"/>
    <property type="match status" value="1"/>
</dbReference>
<reference evidence="3" key="3">
    <citation type="submission" date="2018-08" db="UniProtKB">
        <authorList>
            <consortium name="EnsemblPlants"/>
        </authorList>
    </citation>
    <scope>IDENTIFICATION</scope>
    <source>
        <strain evidence="3">cv. Bd21</strain>
    </source>
</reference>
<dbReference type="Gramene" id="KQK03535">
    <property type="protein sequence ID" value="KQK03535"/>
    <property type="gene ID" value="BRADI_2g08440v3"/>
</dbReference>
<name>A0A0Q3FVW9_BRADI</name>
<dbReference type="PANTHER" id="PTHR33086:SF6">
    <property type="entry name" value="OS01G0245532 PROTEIN"/>
    <property type="match status" value="1"/>
</dbReference>
<dbReference type="InterPro" id="IPR011676">
    <property type="entry name" value="DUF1618"/>
</dbReference>
<evidence type="ECO:0000313" key="4">
    <source>
        <dbReference type="Proteomes" id="UP000008810"/>
    </source>
</evidence>
<dbReference type="Pfam" id="PF07762">
    <property type="entry name" value="DUF1618"/>
    <property type="match status" value="1"/>
</dbReference>
<dbReference type="EMBL" id="CM000881">
    <property type="protein sequence ID" value="KQK03535.2"/>
    <property type="molecule type" value="Genomic_DNA"/>
</dbReference>
<organism evidence="2">
    <name type="scientific">Brachypodium distachyon</name>
    <name type="common">Purple false brome</name>
    <name type="synonym">Trachynia distachya</name>
    <dbReference type="NCBI Taxonomy" id="15368"/>
    <lineage>
        <taxon>Eukaryota</taxon>
        <taxon>Viridiplantae</taxon>
        <taxon>Streptophyta</taxon>
        <taxon>Embryophyta</taxon>
        <taxon>Tracheophyta</taxon>
        <taxon>Spermatophyta</taxon>
        <taxon>Magnoliopsida</taxon>
        <taxon>Liliopsida</taxon>
        <taxon>Poales</taxon>
        <taxon>Poaceae</taxon>
        <taxon>BOP clade</taxon>
        <taxon>Pooideae</taxon>
        <taxon>Stipodae</taxon>
        <taxon>Brachypodieae</taxon>
        <taxon>Brachypodium</taxon>
    </lineage>
</organism>
<evidence type="ECO:0000313" key="3">
    <source>
        <dbReference type="EnsemblPlants" id="KQK03535"/>
    </source>
</evidence>
<dbReference type="AlphaFoldDB" id="A0A0Q3FVW9"/>
<feature type="domain" description="DUF1618" evidence="1">
    <location>
        <begin position="198"/>
        <end position="321"/>
    </location>
</feature>